<dbReference type="EMBL" id="NFLJ01000028">
    <property type="protein sequence ID" value="OUQ33584.1"/>
    <property type="molecule type" value="Genomic_DNA"/>
</dbReference>
<name>A0A1Y4SUK8_9FIRM</name>
<proteinExistence type="inferred from homology"/>
<dbReference type="Proteomes" id="UP000195305">
    <property type="component" value="Unassembled WGS sequence"/>
</dbReference>
<dbReference type="GO" id="GO:0005737">
    <property type="term" value="C:cytoplasm"/>
    <property type="evidence" value="ECO:0007669"/>
    <property type="project" value="TreeGrafter"/>
</dbReference>
<dbReference type="InterPro" id="IPR016195">
    <property type="entry name" value="Pol/histidinol_Pase-like"/>
</dbReference>
<dbReference type="OrthoDB" id="9775255at2"/>
<evidence type="ECO:0000256" key="5">
    <source>
        <dbReference type="ARBA" id="ARBA00022801"/>
    </source>
</evidence>
<dbReference type="AlphaFoldDB" id="A0A1Y4SUK8"/>
<evidence type="ECO:0000256" key="7">
    <source>
        <dbReference type="ARBA" id="ARBA00049158"/>
    </source>
</evidence>
<protein>
    <recommendedName>
        <fullName evidence="3 8">Histidinol-phosphatase</fullName>
        <shortName evidence="8">HolPase</shortName>
        <ecNumber evidence="3 8">3.1.3.15</ecNumber>
    </recommendedName>
</protein>
<evidence type="ECO:0000313" key="10">
    <source>
        <dbReference type="EMBL" id="OUQ33584.1"/>
    </source>
</evidence>
<dbReference type="PANTHER" id="PTHR21039:SF0">
    <property type="entry name" value="HISTIDINOL-PHOSPHATASE"/>
    <property type="match status" value="1"/>
</dbReference>
<evidence type="ECO:0000256" key="8">
    <source>
        <dbReference type="RuleBase" id="RU366003"/>
    </source>
</evidence>
<evidence type="ECO:0000259" key="9">
    <source>
        <dbReference type="Pfam" id="PF02811"/>
    </source>
</evidence>
<sequence length="259" mass="30885">MEQNFNLHTHTTRCHHAVGRDEQYILAAIEAGMKTIGFSEHMAYPHVEIAAERMYNRDVQEYLHTMYQLKDKYKDQIEVLVGFEIEYYDDQKDYLLKMKECCDYMIIGQHFRYFDGYNYDYFNNDEDVLMYANQIQSALELGLTRYIAHPDFFMLGRRQWTPACDKASQIIVEAAKKYHAVLEINLNGLRYGKLYYQDGLAYPYPHPEFFKNVTKENKVCFGYDAHHPTTLLEHQRIDICLDLLKDYDFNFLEDIHEIL</sequence>
<accession>A0A1Y4SUK8</accession>
<dbReference type="EC" id="3.1.3.15" evidence="3 8"/>
<evidence type="ECO:0000256" key="1">
    <source>
        <dbReference type="ARBA" id="ARBA00004970"/>
    </source>
</evidence>
<evidence type="ECO:0000256" key="4">
    <source>
        <dbReference type="ARBA" id="ARBA00022605"/>
    </source>
</evidence>
<dbReference type="Gene3D" id="3.20.20.140">
    <property type="entry name" value="Metal-dependent hydrolases"/>
    <property type="match status" value="1"/>
</dbReference>
<dbReference type="Pfam" id="PF02811">
    <property type="entry name" value="PHP"/>
    <property type="match status" value="1"/>
</dbReference>
<reference evidence="10 11" key="1">
    <citation type="journal article" date="2018" name="BMC Genomics">
        <title>Whole genome sequencing and function prediction of 133 gut anaerobes isolated from chicken caecum in pure cultures.</title>
        <authorList>
            <person name="Medvecky M."/>
            <person name="Cejkova D."/>
            <person name="Polansky O."/>
            <person name="Karasova D."/>
            <person name="Kubasova T."/>
            <person name="Cizek A."/>
            <person name="Rychlik I."/>
        </authorList>
    </citation>
    <scope>NUCLEOTIDE SEQUENCE [LARGE SCALE GENOMIC DNA]</scope>
    <source>
        <strain evidence="10 11">An13</strain>
    </source>
</reference>
<evidence type="ECO:0000256" key="2">
    <source>
        <dbReference type="ARBA" id="ARBA00009152"/>
    </source>
</evidence>
<comment type="catalytic activity">
    <reaction evidence="7 8">
        <text>L-histidinol phosphate + H2O = L-histidinol + phosphate</text>
        <dbReference type="Rhea" id="RHEA:14465"/>
        <dbReference type="ChEBI" id="CHEBI:15377"/>
        <dbReference type="ChEBI" id="CHEBI:43474"/>
        <dbReference type="ChEBI" id="CHEBI:57699"/>
        <dbReference type="ChEBI" id="CHEBI:57980"/>
        <dbReference type="EC" id="3.1.3.15"/>
    </reaction>
</comment>
<dbReference type="InterPro" id="IPR004013">
    <property type="entry name" value="PHP_dom"/>
</dbReference>
<keyword evidence="11" id="KW-1185">Reference proteome</keyword>
<evidence type="ECO:0000313" key="11">
    <source>
        <dbReference type="Proteomes" id="UP000195305"/>
    </source>
</evidence>
<dbReference type="GO" id="GO:0000105">
    <property type="term" value="P:L-histidine biosynthetic process"/>
    <property type="evidence" value="ECO:0007669"/>
    <property type="project" value="UniProtKB-UniRule"/>
</dbReference>
<feature type="domain" description="PHP" evidence="9">
    <location>
        <begin position="7"/>
        <end position="185"/>
    </location>
</feature>
<comment type="pathway">
    <text evidence="1 8">Amino-acid biosynthesis; L-histidine biosynthesis; L-histidine from 5-phospho-alpha-D-ribose 1-diphosphate: step 8/9.</text>
</comment>
<keyword evidence="6 8" id="KW-0368">Histidine biosynthesis</keyword>
<dbReference type="SUPFAM" id="SSF89550">
    <property type="entry name" value="PHP domain-like"/>
    <property type="match status" value="1"/>
</dbReference>
<dbReference type="InterPro" id="IPR010140">
    <property type="entry name" value="Histidinol_P_phosphatase_HisJ"/>
</dbReference>
<keyword evidence="5 8" id="KW-0378">Hydrolase</keyword>
<organism evidence="10 11">
    <name type="scientific">Massilimicrobiota timonensis</name>
    <dbReference type="NCBI Taxonomy" id="1776392"/>
    <lineage>
        <taxon>Bacteria</taxon>
        <taxon>Bacillati</taxon>
        <taxon>Bacillota</taxon>
        <taxon>Erysipelotrichia</taxon>
        <taxon>Erysipelotrichales</taxon>
        <taxon>Erysipelotrichaceae</taxon>
        <taxon>Massilimicrobiota</taxon>
    </lineage>
</organism>
<gene>
    <name evidence="10" type="ORF">B5E75_09775</name>
</gene>
<evidence type="ECO:0000256" key="6">
    <source>
        <dbReference type="ARBA" id="ARBA00023102"/>
    </source>
</evidence>
<dbReference type="PANTHER" id="PTHR21039">
    <property type="entry name" value="HISTIDINOL PHOSPHATASE-RELATED"/>
    <property type="match status" value="1"/>
</dbReference>
<comment type="caution">
    <text evidence="10">The sequence shown here is derived from an EMBL/GenBank/DDBJ whole genome shotgun (WGS) entry which is preliminary data.</text>
</comment>
<dbReference type="GO" id="GO:0004401">
    <property type="term" value="F:histidinol-phosphatase activity"/>
    <property type="evidence" value="ECO:0007669"/>
    <property type="project" value="UniProtKB-UniRule"/>
</dbReference>
<comment type="similarity">
    <text evidence="2 8">Belongs to the PHP hydrolase family. HisK subfamily.</text>
</comment>
<keyword evidence="4 8" id="KW-0028">Amino-acid biosynthesis</keyword>
<dbReference type="RefSeq" id="WP_087358762.1">
    <property type="nucleotide sequence ID" value="NZ_NFLJ01000028.1"/>
</dbReference>
<dbReference type="UniPathway" id="UPA00031">
    <property type="reaction ID" value="UER00013"/>
</dbReference>
<evidence type="ECO:0000256" key="3">
    <source>
        <dbReference type="ARBA" id="ARBA00013085"/>
    </source>
</evidence>